<evidence type="ECO:0008006" key="3">
    <source>
        <dbReference type="Google" id="ProtNLM"/>
    </source>
</evidence>
<reference evidence="2" key="2">
    <citation type="journal article" date="2016" name="Sci. Rep.">
        <title>Dictyocaulus viviparus genome, variome and transcriptome elucidate lungworm biology and support future intervention.</title>
        <authorList>
            <person name="McNulty S.N."/>
            <person name="Strube C."/>
            <person name="Rosa B.A."/>
            <person name="Martin J.C."/>
            <person name="Tyagi R."/>
            <person name="Choi Y.J."/>
            <person name="Wang Q."/>
            <person name="Hallsworth Pepin K."/>
            <person name="Zhang X."/>
            <person name="Ozersky P."/>
            <person name="Wilson R.K."/>
            <person name="Sternberg P.W."/>
            <person name="Gasser R.B."/>
            <person name="Mitreva M."/>
        </authorList>
    </citation>
    <scope>NUCLEOTIDE SEQUENCE [LARGE SCALE GENOMIC DNA]</scope>
    <source>
        <strain evidence="2">HannoverDv2000</strain>
    </source>
</reference>
<dbReference type="STRING" id="29172.A0A0D8XZR5"/>
<organism evidence="1 2">
    <name type="scientific">Dictyocaulus viviparus</name>
    <name type="common">Bovine lungworm</name>
    <dbReference type="NCBI Taxonomy" id="29172"/>
    <lineage>
        <taxon>Eukaryota</taxon>
        <taxon>Metazoa</taxon>
        <taxon>Ecdysozoa</taxon>
        <taxon>Nematoda</taxon>
        <taxon>Chromadorea</taxon>
        <taxon>Rhabditida</taxon>
        <taxon>Rhabditina</taxon>
        <taxon>Rhabditomorpha</taxon>
        <taxon>Strongyloidea</taxon>
        <taxon>Metastrongylidae</taxon>
        <taxon>Dictyocaulus</taxon>
    </lineage>
</organism>
<dbReference type="Proteomes" id="UP000053766">
    <property type="component" value="Unassembled WGS sequence"/>
</dbReference>
<accession>A0A0D8XZR5</accession>
<gene>
    <name evidence="1" type="ORF">DICVIV_04614</name>
</gene>
<dbReference type="AlphaFoldDB" id="A0A0D8XZR5"/>
<dbReference type="OrthoDB" id="6108017at2759"/>
<protein>
    <recommendedName>
        <fullName evidence="3">Dilute domain-containing protein</fullName>
    </recommendedName>
</protein>
<evidence type="ECO:0000313" key="1">
    <source>
        <dbReference type="EMBL" id="KJH49234.1"/>
    </source>
</evidence>
<proteinExistence type="predicted"/>
<dbReference type="EMBL" id="KN716241">
    <property type="protein sequence ID" value="KJH49234.1"/>
    <property type="molecule type" value="Genomic_DNA"/>
</dbReference>
<keyword evidence="2" id="KW-1185">Reference proteome</keyword>
<reference evidence="1 2" key="1">
    <citation type="submission" date="2013-11" db="EMBL/GenBank/DDBJ databases">
        <title>Draft genome of the bovine lungworm Dictyocaulus viviparus.</title>
        <authorList>
            <person name="Mitreva M."/>
        </authorList>
    </citation>
    <scope>NUCLEOTIDE SEQUENCE [LARGE SCALE GENOMIC DNA]</scope>
    <source>
        <strain evidence="1 2">HannoverDv2000</strain>
    </source>
</reference>
<evidence type="ECO:0000313" key="2">
    <source>
        <dbReference type="Proteomes" id="UP000053766"/>
    </source>
</evidence>
<name>A0A0D8XZR5_DICVI</name>
<sequence length="215" mass="24747">MVNAAMNPPDYYCMTYGDFEDDDQDTIENDARKSLNEKVNRQSEELADVRAQLRGFSSDLVPSSASDVIRLGLLPKNGAEHSALLEVFNVPEFTRILICDLKPRLARLLTKALPAYIILAAFRYYDHAKDETGLTGLFTSLHIMLKDMISEWTAANTEVQNSHRFQSFDIAPIRDQLRLRVEECYHNLMKRAVEPILCPKIVFRTLDVTFYKLRW</sequence>